<dbReference type="InterPro" id="IPR036514">
    <property type="entry name" value="SGNH_hydro_sf"/>
</dbReference>
<proteinExistence type="inferred from homology"/>
<evidence type="ECO:0000313" key="5">
    <source>
        <dbReference type="Proteomes" id="UP001341840"/>
    </source>
</evidence>
<gene>
    <name evidence="4" type="ORF">PIB30_041537</name>
</gene>
<dbReference type="PANTHER" id="PTHR22835:SF683">
    <property type="entry name" value="OS05G0506800 PROTEIN"/>
    <property type="match status" value="1"/>
</dbReference>
<comment type="similarity">
    <text evidence="1">Belongs to the 'GDSL' lipolytic enzyme family.</text>
</comment>
<evidence type="ECO:0000256" key="1">
    <source>
        <dbReference type="ARBA" id="ARBA00008668"/>
    </source>
</evidence>
<evidence type="ECO:0000313" key="4">
    <source>
        <dbReference type="EMBL" id="MED6195821.1"/>
    </source>
</evidence>
<dbReference type="InterPro" id="IPR001087">
    <property type="entry name" value="GDSL"/>
</dbReference>
<keyword evidence="2" id="KW-0325">Glycoprotein</keyword>
<organism evidence="4 5">
    <name type="scientific">Stylosanthes scabra</name>
    <dbReference type="NCBI Taxonomy" id="79078"/>
    <lineage>
        <taxon>Eukaryota</taxon>
        <taxon>Viridiplantae</taxon>
        <taxon>Streptophyta</taxon>
        <taxon>Embryophyta</taxon>
        <taxon>Tracheophyta</taxon>
        <taxon>Spermatophyta</taxon>
        <taxon>Magnoliopsida</taxon>
        <taxon>eudicotyledons</taxon>
        <taxon>Gunneridae</taxon>
        <taxon>Pentapetalae</taxon>
        <taxon>rosids</taxon>
        <taxon>fabids</taxon>
        <taxon>Fabales</taxon>
        <taxon>Fabaceae</taxon>
        <taxon>Papilionoideae</taxon>
        <taxon>50 kb inversion clade</taxon>
        <taxon>dalbergioids sensu lato</taxon>
        <taxon>Dalbergieae</taxon>
        <taxon>Pterocarpus clade</taxon>
        <taxon>Stylosanthes</taxon>
    </lineage>
</organism>
<sequence length="317" mass="35323">MASSRACFLTLALLLHVAASSMATPTPIISSTTSSSTRCYKAIYSFGDSLADTGNDAYDDTRTLPSRRTLALNLPYGETYFHHPTGRCSDGRLIVDFIAEKMGVPLLKPYLGIKNGNIKDWNSKEGVNFAVAGATALDSSFYLEKGIYNIATNYSLRVQLDWFMDLLPSICNSSSGCREVLGSSLFLVGEIGGNDFNHPLFLYKSIKEIRTYVPLVVNEISLAINKLINLGAKTLMVPGNFPLGCNFRYLTMYETTDRSEYDEAGCLKWLNKFTQYYNNELYAELNRLQDLRNQFQVLVVLLELQTIPMLRAVAARG</sequence>
<comment type="caution">
    <text evidence="4">The sequence shown here is derived from an EMBL/GenBank/DDBJ whole genome shotgun (WGS) entry which is preliminary data.</text>
</comment>
<reference evidence="4 5" key="1">
    <citation type="journal article" date="2023" name="Plants (Basel)">
        <title>Bridging the Gap: Combining Genomics and Transcriptomics Approaches to Understand Stylosanthes scabra, an Orphan Legume from the Brazilian Caatinga.</title>
        <authorList>
            <person name="Ferreira-Neto J.R.C."/>
            <person name="da Silva M.D."/>
            <person name="Binneck E."/>
            <person name="de Melo N.F."/>
            <person name="da Silva R.H."/>
            <person name="de Melo A.L.T.M."/>
            <person name="Pandolfi V."/>
            <person name="Bustamante F.O."/>
            <person name="Brasileiro-Vidal A.C."/>
            <person name="Benko-Iseppon A.M."/>
        </authorList>
    </citation>
    <scope>NUCLEOTIDE SEQUENCE [LARGE SCALE GENOMIC DNA]</scope>
    <source>
        <tissue evidence="4">Leaves</tissue>
    </source>
</reference>
<dbReference type="Proteomes" id="UP001341840">
    <property type="component" value="Unassembled WGS sequence"/>
</dbReference>
<accession>A0ABU6XFA6</accession>
<dbReference type="PANTHER" id="PTHR22835">
    <property type="entry name" value="ZINC FINGER FYVE DOMAIN CONTAINING PROTEIN"/>
    <property type="match status" value="1"/>
</dbReference>
<evidence type="ECO:0000256" key="2">
    <source>
        <dbReference type="ARBA" id="ARBA00023180"/>
    </source>
</evidence>
<feature type="chain" id="PRO_5045805344" description="GDSL esterase/lipase" evidence="3">
    <location>
        <begin position="24"/>
        <end position="317"/>
    </location>
</feature>
<evidence type="ECO:0008006" key="6">
    <source>
        <dbReference type="Google" id="ProtNLM"/>
    </source>
</evidence>
<evidence type="ECO:0000256" key="3">
    <source>
        <dbReference type="SAM" id="SignalP"/>
    </source>
</evidence>
<dbReference type="Gene3D" id="3.40.50.1110">
    <property type="entry name" value="SGNH hydrolase"/>
    <property type="match status" value="1"/>
</dbReference>
<protein>
    <recommendedName>
        <fullName evidence="6">GDSL esterase/lipase</fullName>
    </recommendedName>
</protein>
<dbReference type="Pfam" id="PF00657">
    <property type="entry name" value="Lipase_GDSL"/>
    <property type="match status" value="1"/>
</dbReference>
<keyword evidence="5" id="KW-1185">Reference proteome</keyword>
<feature type="signal peptide" evidence="3">
    <location>
        <begin position="1"/>
        <end position="23"/>
    </location>
</feature>
<keyword evidence="3" id="KW-0732">Signal</keyword>
<dbReference type="EMBL" id="JASCZI010211679">
    <property type="protein sequence ID" value="MED6195821.1"/>
    <property type="molecule type" value="Genomic_DNA"/>
</dbReference>
<name>A0ABU6XFA6_9FABA</name>